<organism evidence="10 11">
    <name type="scientific">Micromonospora echinofusca</name>
    <dbReference type="NCBI Taxonomy" id="47858"/>
    <lineage>
        <taxon>Bacteria</taxon>
        <taxon>Bacillati</taxon>
        <taxon>Actinomycetota</taxon>
        <taxon>Actinomycetes</taxon>
        <taxon>Micromonosporales</taxon>
        <taxon>Micromonosporaceae</taxon>
        <taxon>Micromonospora</taxon>
    </lineage>
</organism>
<dbReference type="Gene3D" id="1.10.3720.10">
    <property type="entry name" value="MetI-like"/>
    <property type="match status" value="1"/>
</dbReference>
<evidence type="ECO:0000256" key="1">
    <source>
        <dbReference type="ARBA" id="ARBA00004651"/>
    </source>
</evidence>
<keyword evidence="4 7" id="KW-0812">Transmembrane</keyword>
<dbReference type="InterPro" id="IPR035906">
    <property type="entry name" value="MetI-like_sf"/>
</dbReference>
<feature type="region of interest" description="Disordered" evidence="8">
    <location>
        <begin position="1"/>
        <end position="25"/>
    </location>
</feature>
<accession>A0A1C5G8A9</accession>
<evidence type="ECO:0000256" key="5">
    <source>
        <dbReference type="ARBA" id="ARBA00022989"/>
    </source>
</evidence>
<protein>
    <submittedName>
        <fullName evidence="10">Peptide/nickel transport system permease protein</fullName>
    </submittedName>
</protein>
<feature type="transmembrane region" description="Helical" evidence="7">
    <location>
        <begin position="221"/>
        <end position="246"/>
    </location>
</feature>
<name>A0A1C5G8A9_MICEH</name>
<dbReference type="InterPro" id="IPR000515">
    <property type="entry name" value="MetI-like"/>
</dbReference>
<evidence type="ECO:0000313" key="10">
    <source>
        <dbReference type="EMBL" id="SCG16145.1"/>
    </source>
</evidence>
<proteinExistence type="inferred from homology"/>
<keyword evidence="5 7" id="KW-1133">Transmembrane helix</keyword>
<keyword evidence="11" id="KW-1185">Reference proteome</keyword>
<keyword evidence="3" id="KW-1003">Cell membrane</keyword>
<sequence>MVTEVVPGRRQRRGGQQGASPKSVGRRSGHLLRLLARDKVGLVGLVIVVLMIAAAALAPLISPYDPTAMSDQRLAPPGGDFPLGADEAGRDLLSRALYGARTSLTVSLIVVTCAGAIGVLLGLLAGFYRGVLDAIITPATDIMFSFPTLLLALAVVAARGPGTENLVLALVIVFIPSFARIVRGTAMSVRREPYVESGQAVGLSNTRLILKYILPNSVAPIAVQFTTSIAYAILIEASLGYLGLGVQPPQPSWGSMLSNGKSFMEMSVWPSVVPGVCIMIAVLGFNLLGDTLRDVLDPRLRGRSSR</sequence>
<evidence type="ECO:0000313" key="11">
    <source>
        <dbReference type="Proteomes" id="UP000198251"/>
    </source>
</evidence>
<dbReference type="PANTHER" id="PTHR43386">
    <property type="entry name" value="OLIGOPEPTIDE TRANSPORT SYSTEM PERMEASE PROTEIN APPC"/>
    <property type="match status" value="1"/>
</dbReference>
<dbReference type="InterPro" id="IPR025966">
    <property type="entry name" value="OppC_N"/>
</dbReference>
<evidence type="ECO:0000256" key="7">
    <source>
        <dbReference type="RuleBase" id="RU363032"/>
    </source>
</evidence>
<dbReference type="GO" id="GO:0055085">
    <property type="term" value="P:transmembrane transport"/>
    <property type="evidence" value="ECO:0007669"/>
    <property type="project" value="InterPro"/>
</dbReference>
<feature type="transmembrane region" description="Helical" evidence="7">
    <location>
        <begin position="266"/>
        <end position="289"/>
    </location>
</feature>
<dbReference type="Pfam" id="PF12911">
    <property type="entry name" value="OppC_N"/>
    <property type="match status" value="1"/>
</dbReference>
<dbReference type="Proteomes" id="UP000198251">
    <property type="component" value="Chromosome I"/>
</dbReference>
<feature type="transmembrane region" description="Helical" evidence="7">
    <location>
        <begin position="166"/>
        <end position="182"/>
    </location>
</feature>
<reference evidence="10 11" key="1">
    <citation type="submission" date="2016-06" db="EMBL/GenBank/DDBJ databases">
        <authorList>
            <person name="Kjaerup R.B."/>
            <person name="Dalgaard T.S."/>
            <person name="Juul-Madsen H.R."/>
        </authorList>
    </citation>
    <scope>NUCLEOTIDE SEQUENCE [LARGE SCALE GENOMIC DNA]</scope>
    <source>
        <strain evidence="10 11">DSM 43913</strain>
    </source>
</reference>
<dbReference type="RefSeq" id="WP_231926080.1">
    <property type="nucleotide sequence ID" value="NZ_JBFAAC010000005.1"/>
</dbReference>
<evidence type="ECO:0000256" key="2">
    <source>
        <dbReference type="ARBA" id="ARBA00022448"/>
    </source>
</evidence>
<dbReference type="CDD" id="cd06261">
    <property type="entry name" value="TM_PBP2"/>
    <property type="match status" value="1"/>
</dbReference>
<dbReference type="GeneID" id="95802212"/>
<feature type="transmembrane region" description="Helical" evidence="7">
    <location>
        <begin position="40"/>
        <end position="61"/>
    </location>
</feature>
<feature type="domain" description="ABC transmembrane type-1" evidence="9">
    <location>
        <begin position="100"/>
        <end position="289"/>
    </location>
</feature>
<dbReference type="EMBL" id="LT607733">
    <property type="protein sequence ID" value="SCG16145.1"/>
    <property type="molecule type" value="Genomic_DNA"/>
</dbReference>
<dbReference type="PANTHER" id="PTHR43386:SF1">
    <property type="entry name" value="D,D-DIPEPTIDE TRANSPORT SYSTEM PERMEASE PROTEIN DDPC-RELATED"/>
    <property type="match status" value="1"/>
</dbReference>
<evidence type="ECO:0000256" key="3">
    <source>
        <dbReference type="ARBA" id="ARBA00022475"/>
    </source>
</evidence>
<dbReference type="GO" id="GO:0005886">
    <property type="term" value="C:plasma membrane"/>
    <property type="evidence" value="ECO:0007669"/>
    <property type="project" value="UniProtKB-SubCell"/>
</dbReference>
<dbReference type="AlphaFoldDB" id="A0A1C5G8A9"/>
<dbReference type="InterPro" id="IPR050366">
    <property type="entry name" value="BP-dependent_transpt_permease"/>
</dbReference>
<keyword evidence="2 7" id="KW-0813">Transport</keyword>
<feature type="transmembrane region" description="Helical" evidence="7">
    <location>
        <begin position="140"/>
        <end position="160"/>
    </location>
</feature>
<dbReference type="SUPFAM" id="SSF161098">
    <property type="entry name" value="MetI-like"/>
    <property type="match status" value="1"/>
</dbReference>
<keyword evidence="6 7" id="KW-0472">Membrane</keyword>
<evidence type="ECO:0000256" key="6">
    <source>
        <dbReference type="ARBA" id="ARBA00023136"/>
    </source>
</evidence>
<evidence type="ECO:0000256" key="4">
    <source>
        <dbReference type="ARBA" id="ARBA00022692"/>
    </source>
</evidence>
<feature type="transmembrane region" description="Helical" evidence="7">
    <location>
        <begin position="104"/>
        <end position="128"/>
    </location>
</feature>
<evidence type="ECO:0000256" key="8">
    <source>
        <dbReference type="SAM" id="MobiDB-lite"/>
    </source>
</evidence>
<comment type="subcellular location">
    <subcellularLocation>
        <location evidence="1 7">Cell membrane</location>
        <topology evidence="1 7">Multi-pass membrane protein</topology>
    </subcellularLocation>
</comment>
<dbReference type="Pfam" id="PF00528">
    <property type="entry name" value="BPD_transp_1"/>
    <property type="match status" value="1"/>
</dbReference>
<evidence type="ECO:0000259" key="9">
    <source>
        <dbReference type="PROSITE" id="PS50928"/>
    </source>
</evidence>
<comment type="similarity">
    <text evidence="7">Belongs to the binding-protein-dependent transport system permease family.</text>
</comment>
<gene>
    <name evidence="10" type="ORF">GA0070610_2402</name>
</gene>
<dbReference type="PROSITE" id="PS50928">
    <property type="entry name" value="ABC_TM1"/>
    <property type="match status" value="1"/>
</dbReference>